<dbReference type="InterPro" id="IPR016039">
    <property type="entry name" value="Thiolase-like"/>
</dbReference>
<reference evidence="5" key="1">
    <citation type="submission" date="2020-05" db="EMBL/GenBank/DDBJ databases">
        <authorList>
            <person name="Chiriac C."/>
            <person name="Salcher M."/>
            <person name="Ghai R."/>
            <person name="Kavagutti S V."/>
        </authorList>
    </citation>
    <scope>NUCLEOTIDE SEQUENCE</scope>
</reference>
<keyword evidence="3" id="KW-0012">Acyltransferase</keyword>
<organism evidence="5">
    <name type="scientific">freshwater metagenome</name>
    <dbReference type="NCBI Taxonomy" id="449393"/>
    <lineage>
        <taxon>unclassified sequences</taxon>
        <taxon>metagenomes</taxon>
        <taxon>ecological metagenomes</taxon>
    </lineage>
</organism>
<proteinExistence type="inferred from homology"/>
<comment type="similarity">
    <text evidence="1">Belongs to the thiolase-like superfamily. Thiolase family.</text>
</comment>
<evidence type="ECO:0000256" key="3">
    <source>
        <dbReference type="ARBA" id="ARBA00023315"/>
    </source>
</evidence>
<protein>
    <submittedName>
        <fullName evidence="5">Unannotated protein</fullName>
    </submittedName>
</protein>
<dbReference type="Gene3D" id="3.40.47.10">
    <property type="match status" value="1"/>
</dbReference>
<name>A0A6J7LDH8_9ZZZZ</name>
<evidence type="ECO:0000259" key="4">
    <source>
        <dbReference type="Pfam" id="PF18313"/>
    </source>
</evidence>
<keyword evidence="2" id="KW-0808">Transferase</keyword>
<dbReference type="EMBL" id="CAFBNR010000037">
    <property type="protein sequence ID" value="CAB4964119.1"/>
    <property type="molecule type" value="Genomic_DNA"/>
</dbReference>
<dbReference type="PANTHER" id="PTHR18919:SF139">
    <property type="entry name" value="THIOLASE-LIKE PROTEIN TYPE 1 ADDITIONAL C-TERMINAL DOMAIN-CONTAINING PROTEIN"/>
    <property type="match status" value="1"/>
</dbReference>
<evidence type="ECO:0000256" key="1">
    <source>
        <dbReference type="ARBA" id="ARBA00010982"/>
    </source>
</evidence>
<evidence type="ECO:0000313" key="5">
    <source>
        <dbReference type="EMBL" id="CAB4964119.1"/>
    </source>
</evidence>
<dbReference type="Gene3D" id="2.40.50.840">
    <property type="match status" value="1"/>
</dbReference>
<dbReference type="PANTHER" id="PTHR18919">
    <property type="entry name" value="ACETYL-COA C-ACYLTRANSFERASE"/>
    <property type="match status" value="1"/>
</dbReference>
<evidence type="ECO:0000256" key="2">
    <source>
        <dbReference type="ARBA" id="ARBA00022679"/>
    </source>
</evidence>
<sequence length="507" mass="55781">MTSGQNKIDPRTPILVGQAQVAQHEDHLANAAGPIELMSQAVREAFADAHVRLEGTKSSLTIDALRVVRSLSTRNTNPARDIASTLDINANEYGLTPHGGNMPQYLVNSAALQIRDHGAQMIVLTGGESFRSRRRARAAQMTLPWMELKEGQEGQEPTPLGDDLVMNHEIELAHNIMLPIEIYPMFETALRYRDKRTVAEHQKHISELWSRFSGVAATNPHAWIQQEYTAEAIRTPTQDNRMIGFPYTKLMNSNNDVDMAAALVMCSVERAEALGIARDKWIFLHAGTDCHEHNFVSHRYSFTDTPAIRIGGQRVLQLAQKSIDEIENIDLYSCFPSAVQLGAESLGVSLDRQLTCTGGLSFAGGPFNNYVMHAIATTMTKLRENPQETGLVWANGGYATKHAFGVYATTPPQHGFKHESPQREVDSLPRREVATAIDAQGSATVEAYSVMHDRTGAPEKVRAAVLLADGRRAWATSGDTQLGQDMCETEWVGKTITLDATGDIKIG</sequence>
<gene>
    <name evidence="5" type="ORF">UFOPK3879_00868</name>
</gene>
<dbReference type="InterPro" id="IPR040771">
    <property type="entry name" value="TLP1_add_C"/>
</dbReference>
<dbReference type="SUPFAM" id="SSF53901">
    <property type="entry name" value="Thiolase-like"/>
    <property type="match status" value="1"/>
</dbReference>
<feature type="domain" description="Thiolase-like protein type 1 additional C-terminal" evidence="4">
    <location>
        <begin position="422"/>
        <end position="502"/>
    </location>
</feature>
<accession>A0A6J7LDH8</accession>
<dbReference type="AlphaFoldDB" id="A0A6J7LDH8"/>
<dbReference type="Pfam" id="PF18313">
    <property type="entry name" value="TLP1_add_C"/>
    <property type="match status" value="1"/>
</dbReference>
<dbReference type="GO" id="GO:0016746">
    <property type="term" value="F:acyltransferase activity"/>
    <property type="evidence" value="ECO:0007669"/>
    <property type="project" value="UniProtKB-KW"/>
</dbReference>